<dbReference type="Proteomes" id="UP000306420">
    <property type="component" value="Unassembled WGS sequence"/>
</dbReference>
<accession>A0A5R9DVA0</accession>
<dbReference type="PROSITE" id="PS50965">
    <property type="entry name" value="NERD"/>
    <property type="match status" value="1"/>
</dbReference>
<organism evidence="2 3">
    <name type="scientific">Ruoffia tabacinasalis</name>
    <dbReference type="NCBI Taxonomy" id="87458"/>
    <lineage>
        <taxon>Bacteria</taxon>
        <taxon>Bacillati</taxon>
        <taxon>Bacillota</taxon>
        <taxon>Bacilli</taxon>
        <taxon>Lactobacillales</taxon>
        <taxon>Aerococcaceae</taxon>
        <taxon>Ruoffia</taxon>
    </lineage>
</organism>
<evidence type="ECO:0000313" key="3">
    <source>
        <dbReference type="Proteomes" id="UP000306420"/>
    </source>
</evidence>
<protein>
    <submittedName>
        <fullName evidence="2">NERD domain-containing protein</fullName>
    </submittedName>
</protein>
<proteinExistence type="predicted"/>
<evidence type="ECO:0000313" key="2">
    <source>
        <dbReference type="EMBL" id="TLQ38569.1"/>
    </source>
</evidence>
<evidence type="ECO:0000259" key="1">
    <source>
        <dbReference type="PROSITE" id="PS50965"/>
    </source>
</evidence>
<dbReference type="OrthoDB" id="2136091at2"/>
<reference evidence="2 3" key="1">
    <citation type="submission" date="2019-05" db="EMBL/GenBank/DDBJ databases">
        <title>The metagenome of a microbial culture collection derived from dairy environment covers the genomic content of the human microbiome.</title>
        <authorList>
            <person name="Roder T."/>
            <person name="Wuthrich D."/>
            <person name="Sattari Z."/>
            <person name="Von Ah U."/>
            <person name="Bar C."/>
            <person name="Ronchi F."/>
            <person name="Macpherson A.J."/>
            <person name="Ganal-Vonarburg S.C."/>
            <person name="Bruggmann R."/>
            <person name="Vergeres G."/>
        </authorList>
    </citation>
    <scope>NUCLEOTIDE SEQUENCE [LARGE SCALE GENOMIC DNA]</scope>
    <source>
        <strain evidence="2 3">FAM 24227</strain>
    </source>
</reference>
<dbReference type="InterPro" id="IPR011528">
    <property type="entry name" value="NERD"/>
</dbReference>
<gene>
    <name evidence="2" type="ORF">FEZ33_11645</name>
</gene>
<feature type="domain" description="NERD" evidence="1">
    <location>
        <begin position="34"/>
        <end position="147"/>
    </location>
</feature>
<sequence>MMLQKNLELQQQEECYYREGLTQKEMYQFQVNMDGFKGEAEVYQLLVKYGNANWIYLHDIWINTGGTTQLDLVVLTGSGVYIIDAKNYATEYVHQNQQAFANGKLLSKSIFIQLERSMEKVNLLFNNLRYNGEIQGKIVFVNPEGLIRLDEPASEVGMNRAEFIHWIKGIARDEQNLPLANILPIALKERILNEFQIENPYPPVPKSMKEINQMKRGIKCAKCHSFDITLTMYKVICNQCGHHEVKKKSVVRTLCEYGLIRYREPLTVSECEVFLDGQVSKKYIARTLSKYFGKMNSGRYATYANKNSSFDYAFENVEFPFKNSKAK</sequence>
<dbReference type="EMBL" id="VBSP01000072">
    <property type="protein sequence ID" value="TLQ38569.1"/>
    <property type="molecule type" value="Genomic_DNA"/>
</dbReference>
<dbReference type="AlphaFoldDB" id="A0A5R9DVA0"/>
<dbReference type="Pfam" id="PF08378">
    <property type="entry name" value="NERD"/>
    <property type="match status" value="1"/>
</dbReference>
<comment type="caution">
    <text evidence="2">The sequence shown here is derived from an EMBL/GenBank/DDBJ whole genome shotgun (WGS) entry which is preliminary data.</text>
</comment>
<name>A0A5R9DVA0_9LACT</name>